<keyword evidence="2" id="KW-1185">Reference proteome</keyword>
<proteinExistence type="predicted"/>
<reference evidence="1" key="1">
    <citation type="submission" date="2021-06" db="EMBL/GenBank/DDBJ databases">
        <authorList>
            <person name="Hodson N. C."/>
            <person name="Mongue J. A."/>
            <person name="Jaron S. K."/>
        </authorList>
    </citation>
    <scope>NUCLEOTIDE SEQUENCE</scope>
</reference>
<dbReference type="Proteomes" id="UP000708208">
    <property type="component" value="Unassembled WGS sequence"/>
</dbReference>
<comment type="caution">
    <text evidence="1">The sequence shown here is derived from an EMBL/GenBank/DDBJ whole genome shotgun (WGS) entry which is preliminary data.</text>
</comment>
<organism evidence="1 2">
    <name type="scientific">Allacma fusca</name>
    <dbReference type="NCBI Taxonomy" id="39272"/>
    <lineage>
        <taxon>Eukaryota</taxon>
        <taxon>Metazoa</taxon>
        <taxon>Ecdysozoa</taxon>
        <taxon>Arthropoda</taxon>
        <taxon>Hexapoda</taxon>
        <taxon>Collembola</taxon>
        <taxon>Symphypleona</taxon>
        <taxon>Sminthuridae</taxon>
        <taxon>Allacma</taxon>
    </lineage>
</organism>
<name>A0A8J2JYN0_9HEXA</name>
<dbReference type="AlphaFoldDB" id="A0A8J2JYN0"/>
<gene>
    <name evidence="1" type="ORF">AFUS01_LOCUS18080</name>
</gene>
<accession>A0A8J2JYN0</accession>
<evidence type="ECO:0000313" key="2">
    <source>
        <dbReference type="Proteomes" id="UP000708208"/>
    </source>
</evidence>
<protein>
    <submittedName>
        <fullName evidence="1">Uncharacterized protein</fullName>
    </submittedName>
</protein>
<evidence type="ECO:0000313" key="1">
    <source>
        <dbReference type="EMBL" id="CAG7729360.1"/>
    </source>
</evidence>
<sequence length="68" mass="7592">MTFTTPGIRSWCIGQIADFPKPTCTWWSREMFVPTDCGIIPPSNTSVVCRTDVNTSVCHINIEGTQRS</sequence>
<dbReference type="EMBL" id="CAJVCH010177209">
    <property type="protein sequence ID" value="CAG7729360.1"/>
    <property type="molecule type" value="Genomic_DNA"/>
</dbReference>